<evidence type="ECO:0000313" key="1">
    <source>
        <dbReference type="EMBL" id="CAF0855900.1"/>
    </source>
</evidence>
<keyword evidence="10" id="KW-1185">Reference proteome</keyword>
<name>A0A813WH94_9BILA</name>
<dbReference type="Proteomes" id="UP000663874">
    <property type="component" value="Unassembled WGS sequence"/>
</dbReference>
<dbReference type="Proteomes" id="UP000663836">
    <property type="component" value="Unassembled WGS sequence"/>
</dbReference>
<proteinExistence type="predicted"/>
<dbReference type="EMBL" id="CAJOBE010005272">
    <property type="protein sequence ID" value="CAF3966749.1"/>
    <property type="molecule type" value="Genomic_DNA"/>
</dbReference>
<accession>A0A813WH94</accession>
<dbReference type="Proteomes" id="UP000663823">
    <property type="component" value="Unassembled WGS sequence"/>
</dbReference>
<dbReference type="Proteomes" id="UP000663864">
    <property type="component" value="Unassembled WGS sequence"/>
</dbReference>
<sequence>MNIFSKLAAIAIDNKVNSSTVERVLKRSASIELGSEAKKTMVEYSSHEKQATNIVSKATDEPKFISARMMIGSTPTNAETILEISDEELLAMALEFEKKHPQ</sequence>
<dbReference type="EMBL" id="CAJNOT010000132">
    <property type="protein sequence ID" value="CAF0855900.1"/>
    <property type="molecule type" value="Genomic_DNA"/>
</dbReference>
<evidence type="ECO:0000313" key="5">
    <source>
        <dbReference type="EMBL" id="CAF1576211.1"/>
    </source>
</evidence>
<dbReference type="OrthoDB" id="10033675at2759"/>
<dbReference type="EMBL" id="CAJOBD010002307">
    <property type="protein sequence ID" value="CAF3872218.1"/>
    <property type="molecule type" value="Genomic_DNA"/>
</dbReference>
<dbReference type="EMBL" id="CAJNOH010001645">
    <property type="protein sequence ID" value="CAF1238195.1"/>
    <property type="molecule type" value="Genomic_DNA"/>
</dbReference>
<dbReference type="EMBL" id="CAJOAX010002021">
    <property type="protein sequence ID" value="CAF3764640.1"/>
    <property type="molecule type" value="Genomic_DNA"/>
</dbReference>
<evidence type="ECO:0000313" key="7">
    <source>
        <dbReference type="EMBL" id="CAF3872218.1"/>
    </source>
</evidence>
<dbReference type="Proteomes" id="UP000663889">
    <property type="component" value="Unassembled WGS sequence"/>
</dbReference>
<evidence type="ECO:0000313" key="2">
    <source>
        <dbReference type="EMBL" id="CAF1238195.1"/>
    </source>
</evidence>
<organism evidence="1 9">
    <name type="scientific">Rotaria sordida</name>
    <dbReference type="NCBI Taxonomy" id="392033"/>
    <lineage>
        <taxon>Eukaryota</taxon>
        <taxon>Metazoa</taxon>
        <taxon>Spiralia</taxon>
        <taxon>Gnathifera</taxon>
        <taxon>Rotifera</taxon>
        <taxon>Eurotatoria</taxon>
        <taxon>Bdelloidea</taxon>
        <taxon>Philodinida</taxon>
        <taxon>Philodinidae</taxon>
        <taxon>Rotaria</taxon>
    </lineage>
</organism>
<dbReference type="AlphaFoldDB" id="A0A813WH94"/>
<evidence type="ECO:0000313" key="4">
    <source>
        <dbReference type="EMBL" id="CAF1383617.1"/>
    </source>
</evidence>
<evidence type="ECO:0000313" key="8">
    <source>
        <dbReference type="EMBL" id="CAF3966749.1"/>
    </source>
</evidence>
<gene>
    <name evidence="8" type="ORF">FNK824_LOCUS24099</name>
    <name evidence="7" type="ORF">JBS370_LOCUS19370</name>
    <name evidence="5" type="ORF">JXQ802_LOCUS45712</name>
    <name evidence="6" type="ORF">OTI717_LOCUS16312</name>
    <name evidence="2" type="ORF">PYM288_LOCUS26738</name>
    <name evidence="3" type="ORF">RFH988_LOCUS30739</name>
    <name evidence="4" type="ORF">SEV965_LOCUS30544</name>
    <name evidence="1" type="ORF">ZHD862_LOCUS5119</name>
</gene>
<evidence type="ECO:0000313" key="6">
    <source>
        <dbReference type="EMBL" id="CAF3764640.1"/>
    </source>
</evidence>
<dbReference type="EMBL" id="CAJNOL010003867">
    <property type="protein sequence ID" value="CAF1576211.1"/>
    <property type="molecule type" value="Genomic_DNA"/>
</dbReference>
<evidence type="ECO:0000313" key="10">
    <source>
        <dbReference type="Proteomes" id="UP000663870"/>
    </source>
</evidence>
<dbReference type="Proteomes" id="UP000663854">
    <property type="component" value="Unassembled WGS sequence"/>
</dbReference>
<dbReference type="EMBL" id="CAJNOO010003145">
    <property type="protein sequence ID" value="CAF1320638.1"/>
    <property type="molecule type" value="Genomic_DNA"/>
</dbReference>
<protein>
    <submittedName>
        <fullName evidence="1">Uncharacterized protein</fullName>
    </submittedName>
</protein>
<dbReference type="EMBL" id="CAJNOU010003310">
    <property type="protein sequence ID" value="CAF1383617.1"/>
    <property type="molecule type" value="Genomic_DNA"/>
</dbReference>
<dbReference type="Proteomes" id="UP000663882">
    <property type="component" value="Unassembled WGS sequence"/>
</dbReference>
<reference evidence="1" key="1">
    <citation type="submission" date="2021-02" db="EMBL/GenBank/DDBJ databases">
        <authorList>
            <person name="Nowell W R."/>
        </authorList>
    </citation>
    <scope>NUCLEOTIDE SEQUENCE</scope>
</reference>
<comment type="caution">
    <text evidence="1">The sequence shown here is derived from an EMBL/GenBank/DDBJ whole genome shotgun (WGS) entry which is preliminary data.</text>
</comment>
<evidence type="ECO:0000313" key="3">
    <source>
        <dbReference type="EMBL" id="CAF1320638.1"/>
    </source>
</evidence>
<dbReference type="Proteomes" id="UP000663870">
    <property type="component" value="Unassembled WGS sequence"/>
</dbReference>
<evidence type="ECO:0000313" key="9">
    <source>
        <dbReference type="Proteomes" id="UP000663864"/>
    </source>
</evidence>